<comment type="subcellular location">
    <subcellularLocation>
        <location evidence="1">Nucleus</location>
    </subcellularLocation>
</comment>
<dbReference type="PROSITE" id="PS50048">
    <property type="entry name" value="ZN2_CY6_FUNGAL_2"/>
    <property type="match status" value="1"/>
</dbReference>
<evidence type="ECO:0000256" key="4">
    <source>
        <dbReference type="ARBA" id="ARBA00023125"/>
    </source>
</evidence>
<dbReference type="AlphaFoldDB" id="A0A318Z487"/>
<dbReference type="InterPro" id="IPR050815">
    <property type="entry name" value="TF_fung"/>
</dbReference>
<dbReference type="Pfam" id="PF04082">
    <property type="entry name" value="Fungal_trans"/>
    <property type="match status" value="1"/>
</dbReference>
<evidence type="ECO:0000313" key="9">
    <source>
        <dbReference type="EMBL" id="PYH42141.1"/>
    </source>
</evidence>
<dbReference type="GO" id="GO:0003677">
    <property type="term" value="F:DNA binding"/>
    <property type="evidence" value="ECO:0007669"/>
    <property type="project" value="UniProtKB-KW"/>
</dbReference>
<protein>
    <recommendedName>
        <fullName evidence="8">Zn(2)-C6 fungal-type domain-containing protein</fullName>
    </recommendedName>
</protein>
<dbReference type="PANTHER" id="PTHR47338">
    <property type="entry name" value="ZN(II)2CYS6 TRANSCRIPTION FACTOR (EUROFUNG)-RELATED"/>
    <property type="match status" value="1"/>
</dbReference>
<dbReference type="EMBL" id="KZ821255">
    <property type="protein sequence ID" value="PYH42141.1"/>
    <property type="molecule type" value="Genomic_DNA"/>
</dbReference>
<name>A0A318Z487_9EURO</name>
<dbReference type="GO" id="GO:0009893">
    <property type="term" value="P:positive regulation of metabolic process"/>
    <property type="evidence" value="ECO:0007669"/>
    <property type="project" value="UniProtKB-ARBA"/>
</dbReference>
<organism evidence="9 10">
    <name type="scientific">Aspergillus saccharolyticus JOP 1030-1</name>
    <dbReference type="NCBI Taxonomy" id="1450539"/>
    <lineage>
        <taxon>Eukaryota</taxon>
        <taxon>Fungi</taxon>
        <taxon>Dikarya</taxon>
        <taxon>Ascomycota</taxon>
        <taxon>Pezizomycotina</taxon>
        <taxon>Eurotiomycetes</taxon>
        <taxon>Eurotiomycetidae</taxon>
        <taxon>Eurotiales</taxon>
        <taxon>Aspergillaceae</taxon>
        <taxon>Aspergillus</taxon>
        <taxon>Aspergillus subgen. Circumdati</taxon>
    </lineage>
</organism>
<dbReference type="GO" id="GO:0005634">
    <property type="term" value="C:nucleus"/>
    <property type="evidence" value="ECO:0007669"/>
    <property type="project" value="UniProtKB-SubCell"/>
</dbReference>
<dbReference type="InterPro" id="IPR001138">
    <property type="entry name" value="Zn2Cys6_DnaBD"/>
</dbReference>
<dbReference type="SUPFAM" id="SSF57701">
    <property type="entry name" value="Zn2/Cys6 DNA-binding domain"/>
    <property type="match status" value="1"/>
</dbReference>
<keyword evidence="3" id="KW-0805">Transcription regulation</keyword>
<gene>
    <name evidence="9" type="ORF">BP01DRAFT_142088</name>
</gene>
<dbReference type="Gene3D" id="4.10.240.10">
    <property type="entry name" value="Zn(2)-C6 fungal-type DNA-binding domain"/>
    <property type="match status" value="1"/>
</dbReference>
<accession>A0A318Z487</accession>
<evidence type="ECO:0000256" key="5">
    <source>
        <dbReference type="ARBA" id="ARBA00023163"/>
    </source>
</evidence>
<dbReference type="InterPro" id="IPR036864">
    <property type="entry name" value="Zn2-C6_fun-type_DNA-bd_sf"/>
</dbReference>
<dbReference type="CDD" id="cd12148">
    <property type="entry name" value="fungal_TF_MHR"/>
    <property type="match status" value="1"/>
</dbReference>
<dbReference type="InterPro" id="IPR007219">
    <property type="entry name" value="XnlR_reg_dom"/>
</dbReference>
<evidence type="ECO:0000256" key="1">
    <source>
        <dbReference type="ARBA" id="ARBA00004123"/>
    </source>
</evidence>
<sequence>MSGTNTAKAPNVCLACKARKRRCDKSLPRCHFCAHRDRVCRYQYSTFDGRQRSVGAPVRSSPSRRSSSSFGTNDDACSASNSTRNAHGQPVPPMSRDQTIQGSLCVEARRLLDITGLYLDEITIRYFQGIGTFVPMVDRARFQSQLLASEPYPQPDFALLLACMGLVISSDKLPSRPRQDETFLGQDITLYAATKALMAHVQALCPPTTRLVQAGVLISVYEYAHGYPDRAFVTIGTCARMAYAAGLRSAPALTSPMSSQTEWDSVEEEINTWWTICICDRTYLCDVKVMDQPLGSVMPSGGSRLPLEYQDFRALAWMGSIAGVAVEDLDSPKVGSFGRASQAAWLLDDVLQGMSMKDPDRKQAHLIECDRRLQEFLATLMQQSGGDSRMFCVSIALTFRTLFLLHETLLELNARERASDDGQIRISQSALDTVTKMVIDTAATHEHVALTEVDRLPPSFMYVIRAALKHIQHSQSTTPDPQLLASLKQFEARWGASSGSILSTRDAQNCGFILSI</sequence>
<keyword evidence="2" id="KW-0479">Metal-binding</keyword>
<dbReference type="GeneID" id="37071789"/>
<keyword evidence="5" id="KW-0804">Transcription</keyword>
<feature type="domain" description="Zn(2)-C6 fungal-type" evidence="8">
    <location>
        <begin position="12"/>
        <end position="42"/>
    </location>
</feature>
<evidence type="ECO:0000313" key="10">
    <source>
        <dbReference type="Proteomes" id="UP000248349"/>
    </source>
</evidence>
<evidence type="ECO:0000256" key="2">
    <source>
        <dbReference type="ARBA" id="ARBA00022723"/>
    </source>
</evidence>
<feature type="region of interest" description="Disordered" evidence="7">
    <location>
        <begin position="51"/>
        <end position="97"/>
    </location>
</feature>
<dbReference type="OrthoDB" id="4500463at2759"/>
<dbReference type="GO" id="GO:0006351">
    <property type="term" value="P:DNA-templated transcription"/>
    <property type="evidence" value="ECO:0007669"/>
    <property type="project" value="InterPro"/>
</dbReference>
<reference evidence="9 10" key="1">
    <citation type="submission" date="2016-12" db="EMBL/GenBank/DDBJ databases">
        <title>The genomes of Aspergillus section Nigri reveals drivers in fungal speciation.</title>
        <authorList>
            <consortium name="DOE Joint Genome Institute"/>
            <person name="Vesth T.C."/>
            <person name="Nybo J."/>
            <person name="Theobald S."/>
            <person name="Brandl J."/>
            <person name="Frisvad J.C."/>
            <person name="Nielsen K.F."/>
            <person name="Lyhne E.K."/>
            <person name="Kogle M.E."/>
            <person name="Kuo A."/>
            <person name="Riley R."/>
            <person name="Clum A."/>
            <person name="Nolan M."/>
            <person name="Lipzen A."/>
            <person name="Salamov A."/>
            <person name="Henrissat B."/>
            <person name="Wiebenga A."/>
            <person name="De Vries R.P."/>
            <person name="Grigoriev I.V."/>
            <person name="Mortensen U.H."/>
            <person name="Andersen M.R."/>
            <person name="Baker S.E."/>
        </authorList>
    </citation>
    <scope>NUCLEOTIDE SEQUENCE [LARGE SCALE GENOMIC DNA]</scope>
    <source>
        <strain evidence="9 10">JOP 1030-1</strain>
    </source>
</reference>
<dbReference type="RefSeq" id="XP_025428123.1">
    <property type="nucleotide sequence ID" value="XM_025570561.1"/>
</dbReference>
<dbReference type="GO" id="GO:0000981">
    <property type="term" value="F:DNA-binding transcription factor activity, RNA polymerase II-specific"/>
    <property type="evidence" value="ECO:0007669"/>
    <property type="project" value="InterPro"/>
</dbReference>
<evidence type="ECO:0000256" key="6">
    <source>
        <dbReference type="ARBA" id="ARBA00023242"/>
    </source>
</evidence>
<keyword evidence="10" id="KW-1185">Reference proteome</keyword>
<feature type="compositionally biased region" description="Low complexity" evidence="7">
    <location>
        <begin position="52"/>
        <end position="69"/>
    </location>
</feature>
<keyword evidence="4" id="KW-0238">DNA-binding</keyword>
<keyword evidence="6" id="KW-0539">Nucleus</keyword>
<dbReference type="PANTHER" id="PTHR47338:SF20">
    <property type="entry name" value="ZN(II)2CYS6 TRANSCRIPTION FACTOR (EUROFUNG)"/>
    <property type="match status" value="1"/>
</dbReference>
<dbReference type="Proteomes" id="UP000248349">
    <property type="component" value="Unassembled WGS sequence"/>
</dbReference>
<proteinExistence type="predicted"/>
<dbReference type="PROSITE" id="PS00463">
    <property type="entry name" value="ZN2_CY6_FUNGAL_1"/>
    <property type="match status" value="1"/>
</dbReference>
<evidence type="ECO:0000256" key="3">
    <source>
        <dbReference type="ARBA" id="ARBA00023015"/>
    </source>
</evidence>
<evidence type="ECO:0000256" key="7">
    <source>
        <dbReference type="SAM" id="MobiDB-lite"/>
    </source>
</evidence>
<dbReference type="GO" id="GO:0008270">
    <property type="term" value="F:zinc ion binding"/>
    <property type="evidence" value="ECO:0007669"/>
    <property type="project" value="InterPro"/>
</dbReference>
<evidence type="ECO:0000259" key="8">
    <source>
        <dbReference type="PROSITE" id="PS50048"/>
    </source>
</evidence>
<dbReference type="CDD" id="cd00067">
    <property type="entry name" value="GAL4"/>
    <property type="match status" value="1"/>
</dbReference>